<feature type="region of interest" description="Disordered" evidence="1">
    <location>
        <begin position="87"/>
        <end position="112"/>
    </location>
</feature>
<evidence type="ECO:0000313" key="2">
    <source>
        <dbReference type="EMBL" id="KZT57757.1"/>
    </source>
</evidence>
<evidence type="ECO:0000313" key="3">
    <source>
        <dbReference type="Proteomes" id="UP000076842"/>
    </source>
</evidence>
<name>A0A165G919_9BASI</name>
<feature type="region of interest" description="Disordered" evidence="1">
    <location>
        <begin position="132"/>
        <end position="180"/>
    </location>
</feature>
<reference evidence="2 3" key="1">
    <citation type="journal article" date="2016" name="Mol. Biol. Evol.">
        <title>Comparative Genomics of Early-Diverging Mushroom-Forming Fungi Provides Insights into the Origins of Lignocellulose Decay Capabilities.</title>
        <authorList>
            <person name="Nagy L.G."/>
            <person name="Riley R."/>
            <person name="Tritt A."/>
            <person name="Adam C."/>
            <person name="Daum C."/>
            <person name="Floudas D."/>
            <person name="Sun H."/>
            <person name="Yadav J.S."/>
            <person name="Pangilinan J."/>
            <person name="Larsson K.H."/>
            <person name="Matsuura K."/>
            <person name="Barry K."/>
            <person name="Labutti K."/>
            <person name="Kuo R."/>
            <person name="Ohm R.A."/>
            <person name="Bhattacharya S.S."/>
            <person name="Shirouzu T."/>
            <person name="Yoshinaga Y."/>
            <person name="Martin F.M."/>
            <person name="Grigoriev I.V."/>
            <person name="Hibbett D.S."/>
        </authorList>
    </citation>
    <scope>NUCLEOTIDE SEQUENCE [LARGE SCALE GENOMIC DNA]</scope>
    <source>
        <strain evidence="2 3">HHB12733</strain>
    </source>
</reference>
<dbReference type="STRING" id="1353952.A0A165G919"/>
<accession>A0A165G919</accession>
<dbReference type="AlphaFoldDB" id="A0A165G919"/>
<dbReference type="OrthoDB" id="3266915at2759"/>
<feature type="compositionally biased region" description="Low complexity" evidence="1">
    <location>
        <begin position="132"/>
        <end position="142"/>
    </location>
</feature>
<keyword evidence="3" id="KW-1185">Reference proteome</keyword>
<feature type="region of interest" description="Disordered" evidence="1">
    <location>
        <begin position="20"/>
        <end position="46"/>
    </location>
</feature>
<proteinExistence type="predicted"/>
<evidence type="ECO:0000256" key="1">
    <source>
        <dbReference type="SAM" id="MobiDB-lite"/>
    </source>
</evidence>
<dbReference type="EMBL" id="KV423959">
    <property type="protein sequence ID" value="KZT57757.1"/>
    <property type="molecule type" value="Genomic_DNA"/>
</dbReference>
<protein>
    <submittedName>
        <fullName evidence="2">Uncharacterized protein</fullName>
    </submittedName>
</protein>
<feature type="compositionally biased region" description="Low complexity" evidence="1">
    <location>
        <begin position="149"/>
        <end position="167"/>
    </location>
</feature>
<sequence length="226" mass="24257">MLSARAPNILQDRHADFLARAGASKTPGRGGVLTSTGAGLKSALRKENARQVPKTTLARSKATINLVDESIEPKRLFKDASFKAPLGKGLSDVTNKTPAPGTRQPLAFKTPLAGTSKPLKLAPLLSAEAPAEAASSPLRTSLEPPPSALRPSSSRRTSRIIRSSSKSFETPLPSSRKHWDVSDGDISVAAISEVEIREASNEDEEDEIEYMPPTAWSECLNTTLRY</sequence>
<dbReference type="InParanoid" id="A0A165G919"/>
<dbReference type="Proteomes" id="UP000076842">
    <property type="component" value="Unassembled WGS sequence"/>
</dbReference>
<gene>
    <name evidence="2" type="ORF">CALCODRAFT_270328</name>
</gene>
<organism evidence="2 3">
    <name type="scientific">Calocera cornea HHB12733</name>
    <dbReference type="NCBI Taxonomy" id="1353952"/>
    <lineage>
        <taxon>Eukaryota</taxon>
        <taxon>Fungi</taxon>
        <taxon>Dikarya</taxon>
        <taxon>Basidiomycota</taxon>
        <taxon>Agaricomycotina</taxon>
        <taxon>Dacrymycetes</taxon>
        <taxon>Dacrymycetales</taxon>
        <taxon>Dacrymycetaceae</taxon>
        <taxon>Calocera</taxon>
    </lineage>
</organism>